<dbReference type="Gene3D" id="3.10.450.50">
    <property type="match status" value="1"/>
</dbReference>
<dbReference type="PANTHER" id="PTHR38436:SF1">
    <property type="entry name" value="ESTER CYCLASE"/>
    <property type="match status" value="1"/>
</dbReference>
<proteinExistence type="predicted"/>
<dbReference type="Pfam" id="PF07366">
    <property type="entry name" value="SnoaL"/>
    <property type="match status" value="1"/>
</dbReference>
<sequence>MSEQIQTQTQTQTERNKQIVVDYYRTAFGGDPEKAIADHFGPVYVQHNPDAADGPEAFTGFVTWLRGEYPDLKLDIKRVIAEGDMVVTHSHLDLEPGNPQNPGRALADYFRLENGKVVEHWDVIQDVPLNAANGNGMF</sequence>
<dbReference type="GO" id="GO:0030638">
    <property type="term" value="P:polyketide metabolic process"/>
    <property type="evidence" value="ECO:0007669"/>
    <property type="project" value="InterPro"/>
</dbReference>
<accession>A0A6G4XSZ6</accession>
<reference evidence="1 2" key="1">
    <citation type="submission" date="2020-02" db="EMBL/GenBank/DDBJ databases">
        <title>Whole-genome analyses of novel actinobacteria.</title>
        <authorList>
            <person name="Sahin N."/>
            <person name="Tokatli A."/>
        </authorList>
    </citation>
    <scope>NUCLEOTIDE SEQUENCE [LARGE SCALE GENOMIC DNA]</scope>
    <source>
        <strain evidence="1 2">YC504</strain>
    </source>
</reference>
<dbReference type="EMBL" id="JAAKZW010000173">
    <property type="protein sequence ID" value="NGO79824.1"/>
    <property type="molecule type" value="Genomic_DNA"/>
</dbReference>
<dbReference type="InterPro" id="IPR032710">
    <property type="entry name" value="NTF2-like_dom_sf"/>
</dbReference>
<name>A0A6G4XSZ6_9ACTN</name>
<protein>
    <submittedName>
        <fullName evidence="1">SnoaL-like domain-containing protein</fullName>
    </submittedName>
</protein>
<organism evidence="1 2">
    <name type="scientific">Streptomyces mesophilus</name>
    <dbReference type="NCBI Taxonomy" id="1775132"/>
    <lineage>
        <taxon>Bacteria</taxon>
        <taxon>Bacillati</taxon>
        <taxon>Actinomycetota</taxon>
        <taxon>Actinomycetes</taxon>
        <taxon>Kitasatosporales</taxon>
        <taxon>Streptomycetaceae</taxon>
        <taxon>Streptomyces</taxon>
    </lineage>
</organism>
<dbReference type="RefSeq" id="WP_165335260.1">
    <property type="nucleotide sequence ID" value="NZ_JAAKZW010000173.1"/>
</dbReference>
<evidence type="ECO:0000313" key="1">
    <source>
        <dbReference type="EMBL" id="NGO79824.1"/>
    </source>
</evidence>
<dbReference type="PANTHER" id="PTHR38436">
    <property type="entry name" value="POLYKETIDE CYCLASE SNOAL-LIKE DOMAIN"/>
    <property type="match status" value="1"/>
</dbReference>
<keyword evidence="2" id="KW-1185">Reference proteome</keyword>
<dbReference type="SUPFAM" id="SSF54427">
    <property type="entry name" value="NTF2-like"/>
    <property type="match status" value="1"/>
</dbReference>
<comment type="caution">
    <text evidence="1">The sequence shown here is derived from an EMBL/GenBank/DDBJ whole genome shotgun (WGS) entry which is preliminary data.</text>
</comment>
<dbReference type="AlphaFoldDB" id="A0A6G4XSZ6"/>
<dbReference type="InterPro" id="IPR009959">
    <property type="entry name" value="Cyclase_SnoaL-like"/>
</dbReference>
<evidence type="ECO:0000313" key="2">
    <source>
        <dbReference type="Proteomes" id="UP000481109"/>
    </source>
</evidence>
<gene>
    <name evidence="1" type="ORF">G6045_29815</name>
</gene>
<dbReference type="Proteomes" id="UP000481109">
    <property type="component" value="Unassembled WGS sequence"/>
</dbReference>